<dbReference type="SMART" id="SM00239">
    <property type="entry name" value="C2"/>
    <property type="match status" value="1"/>
</dbReference>
<dbReference type="CDD" id="cd04051">
    <property type="entry name" value="C2_SRC2_like"/>
    <property type="match status" value="1"/>
</dbReference>
<dbReference type="InterPro" id="IPR044750">
    <property type="entry name" value="C2_SRC2/BAP"/>
</dbReference>
<dbReference type="InterPro" id="IPR000008">
    <property type="entry name" value="C2_dom"/>
</dbReference>
<dbReference type="EMBL" id="JAVIJP010000005">
    <property type="protein sequence ID" value="KAL3654025.1"/>
    <property type="molecule type" value="Genomic_DNA"/>
</dbReference>
<dbReference type="PANTHER" id="PTHR32246:SF103">
    <property type="entry name" value="CALCIUM-DEPENDENT LIPID-BINDING (CALB DOMAIN) FAMILY PROTEIN"/>
    <property type="match status" value="1"/>
</dbReference>
<dbReference type="Pfam" id="PF00168">
    <property type="entry name" value="C2"/>
    <property type="match status" value="1"/>
</dbReference>
<feature type="region of interest" description="Disordered" evidence="1">
    <location>
        <begin position="1"/>
        <end position="22"/>
    </location>
</feature>
<evidence type="ECO:0000256" key="1">
    <source>
        <dbReference type="SAM" id="MobiDB-lite"/>
    </source>
</evidence>
<evidence type="ECO:0000313" key="3">
    <source>
        <dbReference type="EMBL" id="KAL3654025.1"/>
    </source>
</evidence>
<proteinExistence type="predicted"/>
<evidence type="ECO:0000259" key="2">
    <source>
        <dbReference type="PROSITE" id="PS50004"/>
    </source>
</evidence>
<evidence type="ECO:0000313" key="4">
    <source>
        <dbReference type="Proteomes" id="UP001632038"/>
    </source>
</evidence>
<sequence length="373" mass="41177">MDPTIPTPSACSTVSNSEVSMQAPPPSSLHLLEISLISAQDLTPITKSMRTYAVAWTHPSRKLTTRTDQHGHTHPTWNEKFTFRVDDNFLASEDSAIHIEICTASWFREVLVGTVHVLVSDLLHPDPQASRRMRFVALQVRRPSGAPQGILNMGVSLLRQNPSGMDEFRDAIEQKVNTLYLEDRDNDNERKITLWRSLSLQGSEVNPGSVVNGESSMVNGGSELCSDIGPSASIVAADLAKKCQPPPQQQPMIRRPNGYEETGSSILGEMTMEEAKARGYRIRSSRWRKQASKRDYGDMDDDRSDLSSDCNGHSRRNSDGGLFSCFGTAYGIEFRIVCGTPNNNPNAKRLPSSSSNNNSLRKKDIKPSDANSA</sequence>
<accession>A0ABD3ELQ2</accession>
<keyword evidence="4" id="KW-1185">Reference proteome</keyword>
<gene>
    <name evidence="3" type="ORF">CASFOL_003706</name>
</gene>
<feature type="domain" description="C2" evidence="2">
    <location>
        <begin position="13"/>
        <end position="133"/>
    </location>
</feature>
<reference evidence="4" key="1">
    <citation type="journal article" date="2024" name="IScience">
        <title>Strigolactones Initiate the Formation of Haustorium-like Structures in Castilleja.</title>
        <authorList>
            <person name="Buerger M."/>
            <person name="Peterson D."/>
            <person name="Chory J."/>
        </authorList>
    </citation>
    <scope>NUCLEOTIDE SEQUENCE [LARGE SCALE GENOMIC DNA]</scope>
</reference>
<dbReference type="PROSITE" id="PS50004">
    <property type="entry name" value="C2"/>
    <property type="match status" value="1"/>
</dbReference>
<feature type="compositionally biased region" description="Basic residues" evidence="1">
    <location>
        <begin position="278"/>
        <end position="291"/>
    </location>
</feature>
<name>A0ABD3ELQ2_9LAMI</name>
<dbReference type="Gene3D" id="2.60.40.150">
    <property type="entry name" value="C2 domain"/>
    <property type="match status" value="1"/>
</dbReference>
<feature type="region of interest" description="Disordered" evidence="1">
    <location>
        <begin position="341"/>
        <end position="373"/>
    </location>
</feature>
<dbReference type="AlphaFoldDB" id="A0ABD3ELQ2"/>
<dbReference type="PANTHER" id="PTHR32246">
    <property type="entry name" value="INGRESSION PROTEIN FIC1"/>
    <property type="match status" value="1"/>
</dbReference>
<dbReference type="InterPro" id="IPR035892">
    <property type="entry name" value="C2_domain_sf"/>
</dbReference>
<dbReference type="SUPFAM" id="SSF49562">
    <property type="entry name" value="C2 domain (Calcium/lipid-binding domain, CaLB)"/>
    <property type="match status" value="1"/>
</dbReference>
<feature type="region of interest" description="Disordered" evidence="1">
    <location>
        <begin position="278"/>
        <end position="313"/>
    </location>
</feature>
<feature type="compositionally biased region" description="Polar residues" evidence="1">
    <location>
        <begin position="7"/>
        <end position="20"/>
    </location>
</feature>
<organism evidence="3 4">
    <name type="scientific">Castilleja foliolosa</name>
    <dbReference type="NCBI Taxonomy" id="1961234"/>
    <lineage>
        <taxon>Eukaryota</taxon>
        <taxon>Viridiplantae</taxon>
        <taxon>Streptophyta</taxon>
        <taxon>Embryophyta</taxon>
        <taxon>Tracheophyta</taxon>
        <taxon>Spermatophyta</taxon>
        <taxon>Magnoliopsida</taxon>
        <taxon>eudicotyledons</taxon>
        <taxon>Gunneridae</taxon>
        <taxon>Pentapetalae</taxon>
        <taxon>asterids</taxon>
        <taxon>lamiids</taxon>
        <taxon>Lamiales</taxon>
        <taxon>Orobanchaceae</taxon>
        <taxon>Pedicularideae</taxon>
        <taxon>Castillejinae</taxon>
        <taxon>Castilleja</taxon>
    </lineage>
</organism>
<dbReference type="Proteomes" id="UP001632038">
    <property type="component" value="Unassembled WGS sequence"/>
</dbReference>
<protein>
    <recommendedName>
        <fullName evidence="2">C2 domain-containing protein</fullName>
    </recommendedName>
</protein>
<comment type="caution">
    <text evidence="3">The sequence shown here is derived from an EMBL/GenBank/DDBJ whole genome shotgun (WGS) entry which is preliminary data.</text>
</comment>